<dbReference type="Gene3D" id="1.10.8.60">
    <property type="match status" value="1"/>
</dbReference>
<dbReference type="Pfam" id="PF00158">
    <property type="entry name" value="Sigma54_activat"/>
    <property type="match status" value="1"/>
</dbReference>
<evidence type="ECO:0000313" key="7">
    <source>
        <dbReference type="EMBL" id="GHC51197.1"/>
    </source>
</evidence>
<dbReference type="PROSITE" id="PS00675">
    <property type="entry name" value="SIGMA54_INTERACT_1"/>
    <property type="match status" value="1"/>
</dbReference>
<dbReference type="SMART" id="SM00382">
    <property type="entry name" value="AAA"/>
    <property type="match status" value="1"/>
</dbReference>
<dbReference type="Pfam" id="PF25601">
    <property type="entry name" value="AAA_lid_14"/>
    <property type="match status" value="1"/>
</dbReference>
<dbReference type="Pfam" id="PF01590">
    <property type="entry name" value="GAF"/>
    <property type="match status" value="1"/>
</dbReference>
<keyword evidence="3" id="KW-0805">Transcription regulation</keyword>
<dbReference type="InterPro" id="IPR058031">
    <property type="entry name" value="AAA_lid_NorR"/>
</dbReference>
<evidence type="ECO:0000256" key="4">
    <source>
        <dbReference type="ARBA" id="ARBA00023125"/>
    </source>
</evidence>
<dbReference type="Gene3D" id="1.10.10.60">
    <property type="entry name" value="Homeodomain-like"/>
    <property type="match status" value="1"/>
</dbReference>
<dbReference type="PANTHER" id="PTHR32071:SF77">
    <property type="entry name" value="TRANSCRIPTIONAL REGULATORY PROTEIN"/>
    <property type="match status" value="1"/>
</dbReference>
<dbReference type="CDD" id="cd00009">
    <property type="entry name" value="AAA"/>
    <property type="match status" value="1"/>
</dbReference>
<dbReference type="InterPro" id="IPR002197">
    <property type="entry name" value="HTH_Fis"/>
</dbReference>
<dbReference type="EMBL" id="BMZN01000003">
    <property type="protein sequence ID" value="GHC51197.1"/>
    <property type="molecule type" value="Genomic_DNA"/>
</dbReference>
<dbReference type="SUPFAM" id="SSF52540">
    <property type="entry name" value="P-loop containing nucleoside triphosphate hydrolases"/>
    <property type="match status" value="1"/>
</dbReference>
<name>A0A8H9IIF8_9BURK</name>
<dbReference type="GO" id="GO:0043565">
    <property type="term" value="F:sequence-specific DNA binding"/>
    <property type="evidence" value="ECO:0007669"/>
    <property type="project" value="InterPro"/>
</dbReference>
<dbReference type="InterPro" id="IPR025944">
    <property type="entry name" value="Sigma_54_int_dom_CS"/>
</dbReference>
<evidence type="ECO:0000256" key="2">
    <source>
        <dbReference type="ARBA" id="ARBA00022840"/>
    </source>
</evidence>
<dbReference type="InterPro" id="IPR003018">
    <property type="entry name" value="GAF"/>
</dbReference>
<dbReference type="Pfam" id="PF02954">
    <property type="entry name" value="HTH_8"/>
    <property type="match status" value="1"/>
</dbReference>
<dbReference type="SUPFAM" id="SSF55781">
    <property type="entry name" value="GAF domain-like"/>
    <property type="match status" value="1"/>
</dbReference>
<comment type="caution">
    <text evidence="7">The sequence shown here is derived from an EMBL/GenBank/DDBJ whole genome shotgun (WGS) entry which is preliminary data.</text>
</comment>
<dbReference type="Proteomes" id="UP000608923">
    <property type="component" value="Unassembled WGS sequence"/>
</dbReference>
<dbReference type="Gene3D" id="3.30.450.40">
    <property type="match status" value="1"/>
</dbReference>
<keyword evidence="5" id="KW-0804">Transcription</keyword>
<dbReference type="InterPro" id="IPR029016">
    <property type="entry name" value="GAF-like_dom_sf"/>
</dbReference>
<dbReference type="InterPro" id="IPR027417">
    <property type="entry name" value="P-loop_NTPase"/>
</dbReference>
<dbReference type="PRINTS" id="PR01590">
    <property type="entry name" value="HTHFIS"/>
</dbReference>
<protein>
    <submittedName>
        <fullName evidence="7">Sigma-54-dependent Fis family transcriptional regulator</fullName>
    </submittedName>
</protein>
<dbReference type="InterPro" id="IPR003593">
    <property type="entry name" value="AAA+_ATPase"/>
</dbReference>
<dbReference type="PANTHER" id="PTHR32071">
    <property type="entry name" value="TRANSCRIPTIONAL REGULATORY PROTEIN"/>
    <property type="match status" value="1"/>
</dbReference>
<evidence type="ECO:0000256" key="1">
    <source>
        <dbReference type="ARBA" id="ARBA00022741"/>
    </source>
</evidence>
<evidence type="ECO:0000259" key="6">
    <source>
        <dbReference type="PROSITE" id="PS50045"/>
    </source>
</evidence>
<reference evidence="8" key="1">
    <citation type="journal article" date="2019" name="Int. J. Syst. Evol. Microbiol.">
        <title>The Global Catalogue of Microorganisms (GCM) 10K type strain sequencing project: providing services to taxonomists for standard genome sequencing and annotation.</title>
        <authorList>
            <consortium name="The Broad Institute Genomics Platform"/>
            <consortium name="The Broad Institute Genome Sequencing Center for Infectious Disease"/>
            <person name="Wu L."/>
            <person name="Ma J."/>
        </authorList>
    </citation>
    <scope>NUCLEOTIDE SEQUENCE [LARGE SCALE GENOMIC DNA]</scope>
    <source>
        <strain evidence="8">KCTC 42083</strain>
    </source>
</reference>
<dbReference type="SUPFAM" id="SSF46689">
    <property type="entry name" value="Homeodomain-like"/>
    <property type="match status" value="1"/>
</dbReference>
<dbReference type="InterPro" id="IPR009057">
    <property type="entry name" value="Homeodomain-like_sf"/>
</dbReference>
<evidence type="ECO:0000313" key="8">
    <source>
        <dbReference type="Proteomes" id="UP000608923"/>
    </source>
</evidence>
<dbReference type="PROSITE" id="PS00688">
    <property type="entry name" value="SIGMA54_INTERACT_3"/>
    <property type="match status" value="1"/>
</dbReference>
<organism evidence="7 8">
    <name type="scientific">Alcaligenes pakistanensis</name>
    <dbReference type="NCBI Taxonomy" id="1482717"/>
    <lineage>
        <taxon>Bacteria</taxon>
        <taxon>Pseudomonadati</taxon>
        <taxon>Pseudomonadota</taxon>
        <taxon>Betaproteobacteria</taxon>
        <taxon>Burkholderiales</taxon>
        <taxon>Alcaligenaceae</taxon>
        <taxon>Alcaligenes</taxon>
    </lineage>
</organism>
<accession>A0A8H9IIF8</accession>
<evidence type="ECO:0000256" key="3">
    <source>
        <dbReference type="ARBA" id="ARBA00023015"/>
    </source>
</evidence>
<keyword evidence="8" id="KW-1185">Reference proteome</keyword>
<dbReference type="GO" id="GO:0006355">
    <property type="term" value="P:regulation of DNA-templated transcription"/>
    <property type="evidence" value="ECO:0007669"/>
    <property type="project" value="InterPro"/>
</dbReference>
<dbReference type="InterPro" id="IPR025943">
    <property type="entry name" value="Sigma_54_int_dom_ATP-bd_2"/>
</dbReference>
<dbReference type="Gene3D" id="3.40.50.300">
    <property type="entry name" value="P-loop containing nucleotide triphosphate hydrolases"/>
    <property type="match status" value="1"/>
</dbReference>
<keyword evidence="4" id="KW-0238">DNA-binding</keyword>
<dbReference type="PROSITE" id="PS50045">
    <property type="entry name" value="SIGMA54_INTERACT_4"/>
    <property type="match status" value="1"/>
</dbReference>
<keyword evidence="1" id="KW-0547">Nucleotide-binding</keyword>
<proteinExistence type="predicted"/>
<dbReference type="InterPro" id="IPR002078">
    <property type="entry name" value="Sigma_54_int"/>
</dbReference>
<dbReference type="FunFam" id="3.40.50.300:FF:000006">
    <property type="entry name" value="DNA-binding transcriptional regulator NtrC"/>
    <property type="match status" value="1"/>
</dbReference>
<dbReference type="PROSITE" id="PS00676">
    <property type="entry name" value="SIGMA54_INTERACT_2"/>
    <property type="match status" value="1"/>
</dbReference>
<gene>
    <name evidence="7" type="primary">acoR</name>
    <name evidence="7" type="ORF">GCM10010096_24080</name>
</gene>
<feature type="domain" description="Sigma-54 factor interaction" evidence="6">
    <location>
        <begin position="343"/>
        <end position="569"/>
    </location>
</feature>
<evidence type="ECO:0000256" key="5">
    <source>
        <dbReference type="ARBA" id="ARBA00023163"/>
    </source>
</evidence>
<dbReference type="InterPro" id="IPR025662">
    <property type="entry name" value="Sigma_54_int_dom_ATP-bd_1"/>
</dbReference>
<dbReference type="AlphaFoldDB" id="A0A8H9IIF8"/>
<keyword evidence="2" id="KW-0067">ATP-binding</keyword>
<sequence>MSADMQSSHVAHVQEITAVWQGNLSRRDQAVIHSWRRCIEHHRLDPAQACEAYIVPDSQLREHRQQSEALINIARSGLERLYQQVSGLNYVLLLSDNKGVTVDFLGSDGQRDALRQAGLYMGSEWSEERAGTCAVGTCLHTGEALTIHQNDHFDHMHAPLSCTAAPIYRYDGELAAVLDLSLLQSPEVKASQGLALHLATAATRRIELANLMACHRQEWILCLSQSPEFLDIDPEAAIAIDGSGRIKGMTHTGARILARAANLDWRSPAGLLGQNLMRFLHLDVDQLPTLMRHRPTQERVVMARDGSVLFAHAIEPRRVSSSRSVGMDGAAVDAALPQALRGLAGTDAAMQSILLKAARLAPRGMPVLLQGETGSGKEYLARAIHAASARRGSFVAVNCAALPESLIESELFGYLAGTYTGGAARGRMGLIEAADGGTLFLDEIGDMPLAMQSRLLRVLAESEVTPLGARTGKRVDIRVISASHHDLSALVEQGRFRADLLYRLNAAVLTLPALRQRTDVEWLVQQVLQRRRTQDDVLGLSPEAWQALKAYDWPGNLRELDNALVLALALAEGSCIEEHDLPEALRDMRSPGLMGNTLLDRATGLPWQQTLQDCGGNVSAAARRLGISRSTLHRHIKREGVAHKPVAGDTGCDT</sequence>
<dbReference type="GO" id="GO:0005524">
    <property type="term" value="F:ATP binding"/>
    <property type="evidence" value="ECO:0007669"/>
    <property type="project" value="UniProtKB-KW"/>
</dbReference>